<comment type="caution">
    <text evidence="1">The sequence shown here is derived from an EMBL/GenBank/DDBJ whole genome shotgun (WGS) entry which is preliminary data.</text>
</comment>
<dbReference type="AlphaFoldDB" id="A0A1G2CY57"/>
<accession>A0A1G2CY57</accession>
<organism evidence="1 2">
    <name type="scientific">Candidatus Lloydbacteria bacterium RIFCSPHIGHO2_01_FULL_49_22</name>
    <dbReference type="NCBI Taxonomy" id="1798658"/>
    <lineage>
        <taxon>Bacteria</taxon>
        <taxon>Candidatus Lloydiibacteriota</taxon>
    </lineage>
</organism>
<gene>
    <name evidence="1" type="ORF">A2845_00775</name>
</gene>
<dbReference type="EMBL" id="MHLI01000004">
    <property type="protein sequence ID" value="OGZ06319.1"/>
    <property type="molecule type" value="Genomic_DNA"/>
</dbReference>
<evidence type="ECO:0000313" key="1">
    <source>
        <dbReference type="EMBL" id="OGZ06319.1"/>
    </source>
</evidence>
<sequence length="242" mass="26878">MNKDIKDIIILLTALLLSAIVIAGIYYRAKRIPEETPGTLKRYQLQGTPDHPAMFYPTDLTKDINLLGSSHDVFIGKVISQTGDKETQIGPRTQYSVEVIDNIKGKLKDIVTIDMLGGYDKDGKLVVIEENDSTDFLLKPGSTYLFATRYNEEEDWYTLISHPNARKIISTDNTKNEAALMALIDQDEKVKSFESAYAHEVLLDADIAHGNTRNSFQSLAPAEKAAAQSRADAARALLEAMQ</sequence>
<protein>
    <submittedName>
        <fullName evidence="1">Uncharacterized protein</fullName>
    </submittedName>
</protein>
<name>A0A1G2CY57_9BACT</name>
<reference evidence="1 2" key="1">
    <citation type="journal article" date="2016" name="Nat. Commun.">
        <title>Thousands of microbial genomes shed light on interconnected biogeochemical processes in an aquifer system.</title>
        <authorList>
            <person name="Anantharaman K."/>
            <person name="Brown C.T."/>
            <person name="Hug L.A."/>
            <person name="Sharon I."/>
            <person name="Castelle C.J."/>
            <person name="Probst A.J."/>
            <person name="Thomas B.C."/>
            <person name="Singh A."/>
            <person name="Wilkins M.J."/>
            <person name="Karaoz U."/>
            <person name="Brodie E.L."/>
            <person name="Williams K.H."/>
            <person name="Hubbard S.S."/>
            <person name="Banfield J.F."/>
        </authorList>
    </citation>
    <scope>NUCLEOTIDE SEQUENCE [LARGE SCALE GENOMIC DNA]</scope>
</reference>
<evidence type="ECO:0000313" key="2">
    <source>
        <dbReference type="Proteomes" id="UP000177122"/>
    </source>
</evidence>
<proteinExistence type="predicted"/>
<dbReference type="Proteomes" id="UP000177122">
    <property type="component" value="Unassembled WGS sequence"/>
</dbReference>